<dbReference type="Pfam" id="PF06912">
    <property type="entry name" value="DUF1275"/>
    <property type="match status" value="1"/>
</dbReference>
<keyword evidence="2" id="KW-0472">Membrane</keyword>
<name>A0A8B2NL78_9HYPH</name>
<dbReference type="InterPro" id="IPR010699">
    <property type="entry name" value="DUF1275"/>
</dbReference>
<dbReference type="AlphaFoldDB" id="A0A8B2NL78"/>
<dbReference type="EMBL" id="QHHQ01000007">
    <property type="protein sequence ID" value="RAH98353.1"/>
    <property type="molecule type" value="Genomic_DNA"/>
</dbReference>
<feature type="transmembrane region" description="Helical" evidence="2">
    <location>
        <begin position="304"/>
        <end position="326"/>
    </location>
</feature>
<feature type="compositionally biased region" description="Low complexity" evidence="1">
    <location>
        <begin position="50"/>
        <end position="61"/>
    </location>
</feature>
<keyword evidence="4" id="KW-1185">Reference proteome</keyword>
<comment type="caution">
    <text evidence="3">The sequence shown here is derived from an EMBL/GenBank/DDBJ whole genome shotgun (WGS) entry which is preliminary data.</text>
</comment>
<evidence type="ECO:0000313" key="3">
    <source>
        <dbReference type="EMBL" id="RAH98353.1"/>
    </source>
</evidence>
<accession>A0A8B2NL78</accession>
<dbReference type="PANTHER" id="PTHR37314:SF4">
    <property type="entry name" value="UPF0700 TRANSMEMBRANE PROTEIN YOAK"/>
    <property type="match status" value="1"/>
</dbReference>
<reference evidence="3 4" key="1">
    <citation type="submission" date="2018-05" db="EMBL/GenBank/DDBJ databases">
        <title>Acuticoccus sediminis sp. nov., isolated from deep-sea sediment of Indian Ocean.</title>
        <authorList>
            <person name="Liu X."/>
            <person name="Lai Q."/>
            <person name="Du Y."/>
            <person name="Sun F."/>
            <person name="Zhang X."/>
            <person name="Wang S."/>
            <person name="Shao Z."/>
        </authorList>
    </citation>
    <scope>NUCLEOTIDE SEQUENCE [LARGE SCALE GENOMIC DNA]</scope>
    <source>
        <strain evidence="3 4">PTG4-2</strain>
    </source>
</reference>
<feature type="transmembrane region" description="Helical" evidence="2">
    <location>
        <begin position="332"/>
        <end position="351"/>
    </location>
</feature>
<feature type="transmembrane region" description="Helical" evidence="2">
    <location>
        <begin position="148"/>
        <end position="176"/>
    </location>
</feature>
<evidence type="ECO:0000256" key="2">
    <source>
        <dbReference type="SAM" id="Phobius"/>
    </source>
</evidence>
<feature type="transmembrane region" description="Helical" evidence="2">
    <location>
        <begin position="196"/>
        <end position="220"/>
    </location>
</feature>
<organism evidence="3 4">
    <name type="scientific">Acuticoccus sediminis</name>
    <dbReference type="NCBI Taxonomy" id="2184697"/>
    <lineage>
        <taxon>Bacteria</taxon>
        <taxon>Pseudomonadati</taxon>
        <taxon>Pseudomonadota</taxon>
        <taxon>Alphaproteobacteria</taxon>
        <taxon>Hyphomicrobiales</taxon>
        <taxon>Amorphaceae</taxon>
        <taxon>Acuticoccus</taxon>
    </lineage>
</organism>
<evidence type="ECO:0008006" key="5">
    <source>
        <dbReference type="Google" id="ProtNLM"/>
    </source>
</evidence>
<evidence type="ECO:0000256" key="1">
    <source>
        <dbReference type="SAM" id="MobiDB-lite"/>
    </source>
</evidence>
<protein>
    <recommendedName>
        <fullName evidence="5">DUF1275 domain-containing protein</fullName>
    </recommendedName>
</protein>
<sequence length="362" mass="37309">MSILHTAQRAAMELRRSYACTLAVHLRRGCIADRRPPFSGSRADPPPATGAPAGRRGAACPDTLPRHAPMSTPSGADRSRSRRSVEAVSNAEIADGSESGTPAQGGDDTKSAGAGNALAPMTCSVPPRCGVADAPVRRDDRPQRVARALAALHLTAVSGFVDAVGAVHLAGLNISFMSGNTTDLAVALVSDHGARLLLIAAIVATFVFGAYLGTLIGIVVRPQLLVLTIGLCEAALLTSAIALHGRVADGLSCLPLCLAMAMQNRLREDVAGVELGATFVTGTLYKLGAQLAHLRLGGGDHFQAHLLAATWLSLLAGAGTATAALLTHGYETTLWIALGLLTMPLTLRAVLELRPARPAVSG</sequence>
<dbReference type="Proteomes" id="UP000249590">
    <property type="component" value="Unassembled WGS sequence"/>
</dbReference>
<keyword evidence="2" id="KW-0812">Transmembrane</keyword>
<dbReference type="PANTHER" id="PTHR37314">
    <property type="entry name" value="SLR0142 PROTEIN"/>
    <property type="match status" value="1"/>
</dbReference>
<gene>
    <name evidence="3" type="ORF">DLJ53_26995</name>
</gene>
<feature type="region of interest" description="Disordered" evidence="1">
    <location>
        <begin position="33"/>
        <end position="117"/>
    </location>
</feature>
<evidence type="ECO:0000313" key="4">
    <source>
        <dbReference type="Proteomes" id="UP000249590"/>
    </source>
</evidence>
<proteinExistence type="predicted"/>
<keyword evidence="2" id="KW-1133">Transmembrane helix</keyword>